<reference evidence="6 7" key="1">
    <citation type="submission" date="2024-04" db="EMBL/GenBank/DDBJ databases">
        <title>whole genome sequencing of Lutimonas vermicola strain IMCC1616.</title>
        <authorList>
            <person name="Bae S.S."/>
        </authorList>
    </citation>
    <scope>NUCLEOTIDE SEQUENCE [LARGE SCALE GENOMIC DNA]</scope>
    <source>
        <strain evidence="6 7">IMCC1616</strain>
    </source>
</reference>
<evidence type="ECO:0000259" key="5">
    <source>
        <dbReference type="PROSITE" id="PS51007"/>
    </source>
</evidence>
<evidence type="ECO:0000256" key="1">
    <source>
        <dbReference type="ARBA" id="ARBA00022617"/>
    </source>
</evidence>
<dbReference type="PROSITE" id="PS51257">
    <property type="entry name" value="PROKAR_LIPOPROTEIN"/>
    <property type="match status" value="1"/>
</dbReference>
<dbReference type="PANTHER" id="PTHR40394:SF2">
    <property type="entry name" value="QUINOL:CYTOCHROME C OXIDOREDUCTASE MEMBRANE PROTEIN"/>
    <property type="match status" value="1"/>
</dbReference>
<dbReference type="Gene3D" id="1.10.760.10">
    <property type="entry name" value="Cytochrome c-like domain"/>
    <property type="match status" value="1"/>
</dbReference>
<keyword evidence="1 4" id="KW-0349">Heme</keyword>
<evidence type="ECO:0000313" key="7">
    <source>
        <dbReference type="Proteomes" id="UP001474120"/>
    </source>
</evidence>
<dbReference type="Proteomes" id="UP001474120">
    <property type="component" value="Unassembled WGS sequence"/>
</dbReference>
<dbReference type="InterPro" id="IPR036909">
    <property type="entry name" value="Cyt_c-like_dom_sf"/>
</dbReference>
<protein>
    <submittedName>
        <fullName evidence="6">Cytochrome c</fullName>
    </submittedName>
</protein>
<evidence type="ECO:0000256" key="3">
    <source>
        <dbReference type="ARBA" id="ARBA00023004"/>
    </source>
</evidence>
<evidence type="ECO:0000313" key="6">
    <source>
        <dbReference type="EMBL" id="MEL4456073.1"/>
    </source>
</evidence>
<dbReference type="SUPFAM" id="SSF46626">
    <property type="entry name" value="Cytochrome c"/>
    <property type="match status" value="1"/>
</dbReference>
<keyword evidence="2 4" id="KW-0479">Metal-binding</keyword>
<name>A0ABU9L1V2_9FLAO</name>
<proteinExistence type="predicted"/>
<dbReference type="Pfam" id="PF13442">
    <property type="entry name" value="Cytochrome_CBB3"/>
    <property type="match status" value="1"/>
</dbReference>
<evidence type="ECO:0000256" key="2">
    <source>
        <dbReference type="ARBA" id="ARBA00022723"/>
    </source>
</evidence>
<comment type="caution">
    <text evidence="6">The sequence shown here is derived from an EMBL/GenBank/DDBJ whole genome shotgun (WGS) entry which is preliminary data.</text>
</comment>
<dbReference type="PROSITE" id="PS51007">
    <property type="entry name" value="CYTC"/>
    <property type="match status" value="1"/>
</dbReference>
<keyword evidence="3 4" id="KW-0408">Iron</keyword>
<organism evidence="6 7">
    <name type="scientific">Lutimonas vermicola</name>
    <dbReference type="NCBI Taxonomy" id="414288"/>
    <lineage>
        <taxon>Bacteria</taxon>
        <taxon>Pseudomonadati</taxon>
        <taxon>Bacteroidota</taxon>
        <taxon>Flavobacteriia</taxon>
        <taxon>Flavobacteriales</taxon>
        <taxon>Flavobacteriaceae</taxon>
        <taxon>Lutimonas</taxon>
    </lineage>
</organism>
<accession>A0ABU9L1V2</accession>
<gene>
    <name evidence="6" type="ORF">AABB81_09225</name>
</gene>
<dbReference type="PANTHER" id="PTHR40394">
    <property type="entry name" value="LIPOPROTEIN-RELATED"/>
    <property type="match status" value="1"/>
</dbReference>
<dbReference type="RefSeq" id="WP_342160102.1">
    <property type="nucleotide sequence ID" value="NZ_JBCDNA010000002.1"/>
</dbReference>
<dbReference type="InterPro" id="IPR009056">
    <property type="entry name" value="Cyt_c-like_dom"/>
</dbReference>
<evidence type="ECO:0000256" key="4">
    <source>
        <dbReference type="PROSITE-ProRule" id="PRU00433"/>
    </source>
</evidence>
<dbReference type="EMBL" id="JBCDNA010000002">
    <property type="protein sequence ID" value="MEL4456073.1"/>
    <property type="molecule type" value="Genomic_DNA"/>
</dbReference>
<sequence length="187" mass="21047">MKNIFNIAFTGLMMVLLVSCSDGRPTERSVQYMGDTDMYVPVSYETYGENPFFENKINAQLPVEGSIARGATVYDYPDSEAGYQMAKDSLTSPFKVDESVLEKGKVTYQIYCSSCHGDKGDGMGTLVKNEKFLGVPNYKDRDITQGSIYHVIMHGRNLMGSHASQLTEEERWNVVHYVELLRADLLK</sequence>
<keyword evidence="7" id="KW-1185">Reference proteome</keyword>
<feature type="domain" description="Cytochrome c" evidence="5">
    <location>
        <begin position="99"/>
        <end position="182"/>
    </location>
</feature>